<comment type="caution">
    <text evidence="1">The sequence shown here is derived from an EMBL/GenBank/DDBJ whole genome shotgun (WGS) entry which is preliminary data.</text>
</comment>
<accession>A0ABN7XJM7</accession>
<keyword evidence="2" id="KW-1185">Reference proteome</keyword>
<name>A0ABN7XJM7_GIGMA</name>
<dbReference type="Proteomes" id="UP000789901">
    <property type="component" value="Unassembled WGS sequence"/>
</dbReference>
<reference evidence="1 2" key="1">
    <citation type="submission" date="2021-06" db="EMBL/GenBank/DDBJ databases">
        <authorList>
            <person name="Kallberg Y."/>
            <person name="Tangrot J."/>
            <person name="Rosling A."/>
        </authorList>
    </citation>
    <scope>NUCLEOTIDE SEQUENCE [LARGE SCALE GENOMIC DNA]</scope>
    <source>
        <strain evidence="1 2">120-4 pot B 10/14</strain>
    </source>
</reference>
<evidence type="ECO:0000313" key="1">
    <source>
        <dbReference type="EMBL" id="CAG8854174.1"/>
    </source>
</evidence>
<dbReference type="EMBL" id="CAJVQB010134362">
    <property type="protein sequence ID" value="CAG8854174.1"/>
    <property type="molecule type" value="Genomic_DNA"/>
</dbReference>
<protein>
    <submittedName>
        <fullName evidence="1">35302_t:CDS:1</fullName>
    </submittedName>
</protein>
<sequence>ALFHIHTCTHSIEEPCTTLPKNTEHNFQNLSNFFFQQSYIKFPVTQTNNQTWIKPKMDFSIFDKNNKNIASFQNTTPTNLFHKLSCNTEEEFMKLNNTETKNKCKAYYFYKYFKAYLTAAAKNNEIIQLSEQQAIQTLISTPINTYYLA</sequence>
<gene>
    <name evidence="1" type="ORF">GMARGA_LOCUS42995</name>
</gene>
<proteinExistence type="predicted"/>
<feature type="non-terminal residue" evidence="1">
    <location>
        <position position="149"/>
    </location>
</feature>
<feature type="non-terminal residue" evidence="1">
    <location>
        <position position="1"/>
    </location>
</feature>
<organism evidence="1 2">
    <name type="scientific">Gigaspora margarita</name>
    <dbReference type="NCBI Taxonomy" id="4874"/>
    <lineage>
        <taxon>Eukaryota</taxon>
        <taxon>Fungi</taxon>
        <taxon>Fungi incertae sedis</taxon>
        <taxon>Mucoromycota</taxon>
        <taxon>Glomeromycotina</taxon>
        <taxon>Glomeromycetes</taxon>
        <taxon>Diversisporales</taxon>
        <taxon>Gigasporaceae</taxon>
        <taxon>Gigaspora</taxon>
    </lineage>
</organism>
<evidence type="ECO:0000313" key="2">
    <source>
        <dbReference type="Proteomes" id="UP000789901"/>
    </source>
</evidence>